<dbReference type="AlphaFoldDB" id="A0AAJ4SJB3"/>
<evidence type="ECO:0000313" key="4">
    <source>
        <dbReference type="Proteomes" id="UP000274792"/>
    </source>
</evidence>
<comment type="caution">
    <text evidence="3">The sequence shown here is derived from an EMBL/GenBank/DDBJ whole genome shotgun (WGS) entry which is preliminary data.</text>
</comment>
<gene>
    <name evidence="3" type="ORF">CD117_03890</name>
</gene>
<evidence type="ECO:0000256" key="1">
    <source>
        <dbReference type="SAM" id="MobiDB-lite"/>
    </source>
</evidence>
<feature type="region of interest" description="Disordered" evidence="1">
    <location>
        <begin position="34"/>
        <end position="53"/>
    </location>
</feature>
<feature type="domain" description="Bacterial toxin 35" evidence="2">
    <location>
        <begin position="194"/>
        <end position="268"/>
    </location>
</feature>
<name>A0AAJ4SJB3_MAMSC</name>
<organism evidence="3 4">
    <name type="scientific">Mammaliicoccus sciuri</name>
    <name type="common">Staphylococcus sciuri</name>
    <dbReference type="NCBI Taxonomy" id="1296"/>
    <lineage>
        <taxon>Bacteria</taxon>
        <taxon>Bacillati</taxon>
        <taxon>Bacillota</taxon>
        <taxon>Bacilli</taxon>
        <taxon>Bacillales</taxon>
        <taxon>Staphylococcaceae</taxon>
        <taxon>Mammaliicoccus</taxon>
    </lineage>
</organism>
<accession>A0AAJ4SJB3</accession>
<dbReference type="Proteomes" id="UP000274792">
    <property type="component" value="Unassembled WGS sequence"/>
</dbReference>
<dbReference type="EMBL" id="RXWV01000021">
    <property type="protein sequence ID" value="RTX74074.1"/>
    <property type="molecule type" value="Genomic_DNA"/>
</dbReference>
<evidence type="ECO:0000313" key="3">
    <source>
        <dbReference type="EMBL" id="RTX74074.1"/>
    </source>
</evidence>
<sequence>MKNHTLKNFIRILALILTLTSVTGLIETRNVNASETSSNEITQEDLHKNNLQNPNEVEIIDKTNNDADPVIELVKEDIDLKANIQYDLDTDSMDVKGSYIDENGKSINKKYNVLIDQLENEEYEATFIDKDTGEIIKYNSIEAKSSAWPLIILAAVARYGVKYAVKKYGKKATQNAIKTKSFGKVLPSIANLGANKRKHILASKHNWSKVTKNNWSDVSKVMSHVMRHGKQSRYKKTAYQKTLTMSGRTVVVTYTRKNGKIYVSNGWVK</sequence>
<dbReference type="NCBIfam" id="NF038340">
    <property type="entry name" value="SAR2788_fam"/>
    <property type="match status" value="1"/>
</dbReference>
<protein>
    <submittedName>
        <fullName evidence="3">MafB-like protein</fullName>
    </submittedName>
</protein>
<dbReference type="Pfam" id="PF15534">
    <property type="entry name" value="Ntox35"/>
    <property type="match status" value="1"/>
</dbReference>
<dbReference type="InterPro" id="IPR029109">
    <property type="entry name" value="Ntox35"/>
</dbReference>
<evidence type="ECO:0000259" key="2">
    <source>
        <dbReference type="Pfam" id="PF15534"/>
    </source>
</evidence>
<proteinExistence type="predicted"/>
<reference evidence="3 4" key="1">
    <citation type="submission" date="2018-10" db="EMBL/GenBank/DDBJ databases">
        <title>A collection Staphylococci species genome sequencing.</title>
        <authorList>
            <person name="Cole K."/>
        </authorList>
    </citation>
    <scope>NUCLEOTIDE SEQUENCE [LARGE SCALE GENOMIC DNA]</scope>
    <source>
        <strain evidence="4">NCTC 12218</strain>
    </source>
</reference>
<dbReference type="RefSeq" id="WP_126476749.1">
    <property type="nucleotide sequence ID" value="NZ_RXWV01000021.1"/>
</dbReference>